<keyword evidence="7 11" id="KW-0573">Peptidoglycan synthesis</keyword>
<dbReference type="InterPro" id="IPR001264">
    <property type="entry name" value="Glyco_trans_51"/>
</dbReference>
<dbReference type="EC" id="2.4.99.28" evidence="11"/>
<evidence type="ECO:0000256" key="3">
    <source>
        <dbReference type="ARBA" id="ARBA00022676"/>
    </source>
</evidence>
<dbReference type="PATRIC" id="fig|128780.6.peg.2679"/>
<dbReference type="InterPro" id="IPR011812">
    <property type="entry name" value="Pep_trsgly"/>
</dbReference>
<evidence type="ECO:0000256" key="9">
    <source>
        <dbReference type="ARBA" id="ARBA00023136"/>
    </source>
</evidence>
<evidence type="ECO:0000256" key="1">
    <source>
        <dbReference type="ARBA" id="ARBA00022475"/>
    </source>
</evidence>
<evidence type="ECO:0000256" key="12">
    <source>
        <dbReference type="SAM" id="MobiDB-lite"/>
    </source>
</evidence>
<evidence type="ECO:0000256" key="11">
    <source>
        <dbReference type="HAMAP-Rule" id="MF_00766"/>
    </source>
</evidence>
<keyword evidence="15" id="KW-1185">Reference proteome</keyword>
<feature type="transmembrane region" description="Helical" evidence="11">
    <location>
        <begin position="39"/>
        <end position="61"/>
    </location>
</feature>
<keyword evidence="3 11" id="KW-0328">Glycosyltransferase</keyword>
<evidence type="ECO:0000313" key="15">
    <source>
        <dbReference type="Proteomes" id="UP000061010"/>
    </source>
</evidence>
<dbReference type="AlphaFoldDB" id="A0A0S1B1S2"/>
<evidence type="ECO:0000313" key="14">
    <source>
        <dbReference type="EMBL" id="ALJ29013.1"/>
    </source>
</evidence>
<dbReference type="KEGG" id="sacz:AOT14_26540"/>
<evidence type="ECO:0000256" key="7">
    <source>
        <dbReference type="ARBA" id="ARBA00022984"/>
    </source>
</evidence>
<keyword evidence="2 11" id="KW-0997">Cell inner membrane</keyword>
<dbReference type="UniPathway" id="UPA00219"/>
<comment type="subcellular location">
    <subcellularLocation>
        <location evidence="11">Cell inner membrane</location>
        <topology evidence="11">Single-pass membrane protein</topology>
    </subcellularLocation>
</comment>
<evidence type="ECO:0000256" key="5">
    <source>
        <dbReference type="ARBA" id="ARBA00022692"/>
    </source>
</evidence>
<evidence type="ECO:0000256" key="2">
    <source>
        <dbReference type="ARBA" id="ARBA00022519"/>
    </source>
</evidence>
<evidence type="ECO:0000256" key="4">
    <source>
        <dbReference type="ARBA" id="ARBA00022679"/>
    </source>
</evidence>
<keyword evidence="6 11" id="KW-0133">Cell shape</keyword>
<protein>
    <recommendedName>
        <fullName evidence="11">Biosynthetic peptidoglycan transglycosylase</fullName>
        <ecNumber evidence="11">2.4.99.28</ecNumber>
    </recommendedName>
    <alternativeName>
        <fullName evidence="11">Glycan polymerase</fullName>
    </alternativeName>
    <alternativeName>
        <fullName evidence="11">Peptidoglycan glycosyltransferase MtgA</fullName>
        <shortName evidence="11">PGT</shortName>
    </alternativeName>
</protein>
<feature type="domain" description="Glycosyl transferase family 51" evidence="13">
    <location>
        <begin position="88"/>
        <end position="248"/>
    </location>
</feature>
<dbReference type="InterPro" id="IPR023346">
    <property type="entry name" value="Lysozyme-like_dom_sf"/>
</dbReference>
<dbReference type="GO" id="GO:0071555">
    <property type="term" value="P:cell wall organization"/>
    <property type="evidence" value="ECO:0007669"/>
    <property type="project" value="UniProtKB-KW"/>
</dbReference>
<dbReference type="Proteomes" id="UP000061010">
    <property type="component" value="Chromosome"/>
</dbReference>
<dbReference type="Gene3D" id="1.10.3810.10">
    <property type="entry name" value="Biosynthetic peptidoglycan transglycosylase-like"/>
    <property type="match status" value="1"/>
</dbReference>
<comment type="similarity">
    <text evidence="11">Belongs to the glycosyltransferase 51 family.</text>
</comment>
<keyword evidence="9 11" id="KW-0472">Membrane</keyword>
<dbReference type="PANTHER" id="PTHR30400:SF0">
    <property type="entry name" value="BIOSYNTHETIC PEPTIDOGLYCAN TRANSGLYCOSYLASE"/>
    <property type="match status" value="1"/>
</dbReference>
<dbReference type="GO" id="GO:0005886">
    <property type="term" value="C:plasma membrane"/>
    <property type="evidence" value="ECO:0007669"/>
    <property type="project" value="UniProtKB-SubCell"/>
</dbReference>
<dbReference type="GO" id="GO:0009274">
    <property type="term" value="C:peptidoglycan-based cell wall"/>
    <property type="evidence" value="ECO:0007669"/>
    <property type="project" value="InterPro"/>
</dbReference>
<dbReference type="GO" id="GO:0008955">
    <property type="term" value="F:peptidoglycan glycosyltransferase activity"/>
    <property type="evidence" value="ECO:0007669"/>
    <property type="project" value="UniProtKB-UniRule"/>
</dbReference>
<dbReference type="GO" id="GO:0008360">
    <property type="term" value="P:regulation of cell shape"/>
    <property type="evidence" value="ECO:0007669"/>
    <property type="project" value="UniProtKB-KW"/>
</dbReference>
<dbReference type="SUPFAM" id="SSF53955">
    <property type="entry name" value="Lysozyme-like"/>
    <property type="match status" value="1"/>
</dbReference>
<dbReference type="GO" id="GO:0009252">
    <property type="term" value="P:peptidoglycan biosynthetic process"/>
    <property type="evidence" value="ECO:0007669"/>
    <property type="project" value="UniProtKB-UniRule"/>
</dbReference>
<dbReference type="EMBL" id="CP012900">
    <property type="protein sequence ID" value="ALJ29013.1"/>
    <property type="molecule type" value="Genomic_DNA"/>
</dbReference>
<keyword evidence="1 11" id="KW-1003">Cell membrane</keyword>
<dbReference type="HAMAP" id="MF_00766">
    <property type="entry name" value="PGT_MtgA"/>
    <property type="match status" value="1"/>
</dbReference>
<dbReference type="PANTHER" id="PTHR30400">
    <property type="entry name" value="MONOFUNCTIONAL BIOSYNTHETIC PEPTIDOGLYCAN TRANSGLYCOSYLASE"/>
    <property type="match status" value="1"/>
</dbReference>
<keyword evidence="5 11" id="KW-0812">Transmembrane</keyword>
<evidence type="ECO:0000256" key="10">
    <source>
        <dbReference type="ARBA" id="ARBA00023316"/>
    </source>
</evidence>
<keyword evidence="8 11" id="KW-1133">Transmembrane helix</keyword>
<gene>
    <name evidence="11 14" type="primary">mtgA</name>
    <name evidence="14" type="ORF">AOT14_26540</name>
</gene>
<accession>A0A0S1B1S2</accession>
<dbReference type="InterPro" id="IPR036950">
    <property type="entry name" value="PBP_transglycosylase"/>
</dbReference>
<keyword evidence="4 11" id="KW-0808">Transferase</keyword>
<comment type="function">
    <text evidence="11">Peptidoglycan polymerase that catalyzes glycan chain elongation from lipid-linked precursors.</text>
</comment>
<sequence length="263" mass="29785">MGTPVPDNAPMSGFMGSGKQMGTEQDERKVRPRRRWRRWLWITPCALALFSIVQVVVLRFVDPPFSTVMALRQVEAWGQGDWGFRIHYQWRDLDAMAASVPISLVAAEDQRFPLHNGFDLEAIEKAMDHNARGKRLRGGSTISQQVAKNLFLWQGRSWLRKGLEAWYTVLIEALWSKRRILEMYANVAEFGDGVYGVQAASRQFWGKDAARLSPAESARLAAVLPSPRRYSATRPGPFVQRRAAWIQRQARQLGGPGYAVDGE</sequence>
<comment type="pathway">
    <text evidence="11">Cell wall biogenesis; peptidoglycan biosynthesis.</text>
</comment>
<organism evidence="14 15">
    <name type="scientific">Stenotrophomonas acidaminiphila</name>
    <dbReference type="NCBI Taxonomy" id="128780"/>
    <lineage>
        <taxon>Bacteria</taxon>
        <taxon>Pseudomonadati</taxon>
        <taxon>Pseudomonadota</taxon>
        <taxon>Gammaproteobacteria</taxon>
        <taxon>Lysobacterales</taxon>
        <taxon>Lysobacteraceae</taxon>
        <taxon>Stenotrophomonas</taxon>
    </lineage>
</organism>
<name>A0A0S1B1S2_9GAMM</name>
<evidence type="ECO:0000256" key="6">
    <source>
        <dbReference type="ARBA" id="ARBA00022960"/>
    </source>
</evidence>
<keyword evidence="10 11" id="KW-0961">Cell wall biogenesis/degradation</keyword>
<evidence type="ECO:0000259" key="13">
    <source>
        <dbReference type="Pfam" id="PF00912"/>
    </source>
</evidence>
<reference evidence="14 15" key="1">
    <citation type="journal article" date="2015" name="Genome Announc.">
        <title>Complete Genome Sequencing of Stenotrophomonas acidaminiphila ZAC14D2_NAIMI4_2, a Multidrug-Resistant Strain Isolated from Sediments of a Polluted River in Mexico, Uncovers New Antibiotic Resistance Genes and a Novel Class-II Lasso Peptide Biosynthesis Gene Cluster.</title>
        <authorList>
            <person name="Vinuesa P."/>
            <person name="Ochoa-Sanchez L.E."/>
        </authorList>
    </citation>
    <scope>NUCLEOTIDE SEQUENCE [LARGE SCALE GENOMIC DNA]</scope>
    <source>
        <strain evidence="14 15">ZAC14D2_NAIMI4_2</strain>
    </source>
</reference>
<proteinExistence type="inferred from homology"/>
<dbReference type="NCBIfam" id="TIGR02070">
    <property type="entry name" value="mono_pep_trsgly"/>
    <property type="match status" value="1"/>
</dbReference>
<dbReference type="GO" id="GO:0016763">
    <property type="term" value="F:pentosyltransferase activity"/>
    <property type="evidence" value="ECO:0007669"/>
    <property type="project" value="InterPro"/>
</dbReference>
<feature type="region of interest" description="Disordered" evidence="12">
    <location>
        <begin position="1"/>
        <end position="29"/>
    </location>
</feature>
<comment type="catalytic activity">
    <reaction evidence="11">
        <text>[GlcNAc-(1-&gt;4)-Mur2Ac(oyl-L-Ala-gamma-D-Glu-L-Lys-D-Ala-D-Ala)](n)-di-trans,octa-cis-undecaprenyl diphosphate + beta-D-GlcNAc-(1-&gt;4)-Mur2Ac(oyl-L-Ala-gamma-D-Glu-L-Lys-D-Ala-D-Ala)-di-trans,octa-cis-undecaprenyl diphosphate = [GlcNAc-(1-&gt;4)-Mur2Ac(oyl-L-Ala-gamma-D-Glu-L-Lys-D-Ala-D-Ala)](n+1)-di-trans,octa-cis-undecaprenyl diphosphate + di-trans,octa-cis-undecaprenyl diphosphate + H(+)</text>
        <dbReference type="Rhea" id="RHEA:23708"/>
        <dbReference type="Rhea" id="RHEA-COMP:9602"/>
        <dbReference type="Rhea" id="RHEA-COMP:9603"/>
        <dbReference type="ChEBI" id="CHEBI:15378"/>
        <dbReference type="ChEBI" id="CHEBI:58405"/>
        <dbReference type="ChEBI" id="CHEBI:60033"/>
        <dbReference type="ChEBI" id="CHEBI:78435"/>
        <dbReference type="EC" id="2.4.99.28"/>
    </reaction>
</comment>
<dbReference type="Pfam" id="PF00912">
    <property type="entry name" value="Transgly"/>
    <property type="match status" value="1"/>
</dbReference>
<evidence type="ECO:0000256" key="8">
    <source>
        <dbReference type="ARBA" id="ARBA00022989"/>
    </source>
</evidence>